<protein>
    <submittedName>
        <fullName evidence="2">Uncharacterized protein</fullName>
    </submittedName>
</protein>
<organism evidence="2 3">
    <name type="scientific">Acinetobacter tibetensis</name>
    <dbReference type="NCBI Taxonomy" id="2943497"/>
    <lineage>
        <taxon>Bacteria</taxon>
        <taxon>Pseudomonadati</taxon>
        <taxon>Pseudomonadota</taxon>
        <taxon>Gammaproteobacteria</taxon>
        <taxon>Moraxellales</taxon>
        <taxon>Moraxellaceae</taxon>
        <taxon>Acinetobacter</taxon>
    </lineage>
</organism>
<keyword evidence="3" id="KW-1185">Reference proteome</keyword>
<keyword evidence="1" id="KW-1133">Transmembrane helix</keyword>
<dbReference type="AlphaFoldDB" id="A0AAE9LT60"/>
<keyword evidence="1" id="KW-0472">Membrane</keyword>
<feature type="transmembrane region" description="Helical" evidence="1">
    <location>
        <begin position="12"/>
        <end position="30"/>
    </location>
</feature>
<dbReference type="RefSeq" id="WP_252222906.1">
    <property type="nucleotide sequence ID" value="NZ_CP098732.1"/>
</dbReference>
<dbReference type="KEGG" id="atz:M5E07_05905"/>
<name>A0AAE9LT60_9GAMM</name>
<dbReference type="EMBL" id="CP098732">
    <property type="protein sequence ID" value="USE84332.1"/>
    <property type="molecule type" value="Genomic_DNA"/>
</dbReference>
<evidence type="ECO:0000313" key="3">
    <source>
        <dbReference type="Proteomes" id="UP001056716"/>
    </source>
</evidence>
<sequence length="66" mass="7283">MSMYCDNDHHARVLATAIVFSVVIIQTALIKTVFESNPDSTIIVILGFLIADVLAVLTWLTFSKKS</sequence>
<accession>A0AAE9LT60</accession>
<reference evidence="2" key="1">
    <citation type="submission" date="2022-06" db="EMBL/GenBank/DDBJ databases">
        <title>Isolation, identification and characterization of iprodione-degrading strains in Lhasa, Tibet.</title>
        <authorList>
            <person name="Pan H."/>
        </authorList>
    </citation>
    <scope>NUCLEOTIDE SEQUENCE</scope>
    <source>
        <strain evidence="2">Y-23</strain>
    </source>
</reference>
<keyword evidence="1" id="KW-0812">Transmembrane</keyword>
<feature type="transmembrane region" description="Helical" evidence="1">
    <location>
        <begin position="42"/>
        <end position="62"/>
    </location>
</feature>
<dbReference type="Proteomes" id="UP001056716">
    <property type="component" value="Chromosome"/>
</dbReference>
<evidence type="ECO:0000256" key="1">
    <source>
        <dbReference type="SAM" id="Phobius"/>
    </source>
</evidence>
<evidence type="ECO:0000313" key="2">
    <source>
        <dbReference type="EMBL" id="USE84332.1"/>
    </source>
</evidence>
<proteinExistence type="predicted"/>
<gene>
    <name evidence="2" type="ORF">M5E07_05905</name>
</gene>